<organism evidence="1 2">
    <name type="scientific">Haloarchaeobius iranensis</name>
    <dbReference type="NCBI Taxonomy" id="996166"/>
    <lineage>
        <taxon>Archaea</taxon>
        <taxon>Methanobacteriati</taxon>
        <taxon>Methanobacteriota</taxon>
        <taxon>Stenosarchaea group</taxon>
        <taxon>Halobacteria</taxon>
        <taxon>Halobacteriales</taxon>
        <taxon>Halorubellaceae</taxon>
        <taxon>Haloarchaeobius</taxon>
    </lineage>
</organism>
<proteinExistence type="predicted"/>
<dbReference type="EMBL" id="FNIA01000032">
    <property type="protein sequence ID" value="SDN39395.1"/>
    <property type="molecule type" value="Genomic_DNA"/>
</dbReference>
<reference evidence="1 2" key="1">
    <citation type="submission" date="2016-10" db="EMBL/GenBank/DDBJ databases">
        <authorList>
            <person name="de Groot N.N."/>
        </authorList>
    </citation>
    <scope>NUCLEOTIDE SEQUENCE [LARGE SCALE GENOMIC DNA]</scope>
    <source>
        <strain evidence="2">EB21,IBRC-M 10013,KCTC 4048</strain>
    </source>
</reference>
<keyword evidence="2" id="KW-1185">Reference proteome</keyword>
<dbReference type="AlphaFoldDB" id="A0A1H0B1B7"/>
<protein>
    <recommendedName>
        <fullName evidence="3">Transposase DDE domain-containing protein</fullName>
    </recommendedName>
</protein>
<sequence>MTETVNSAVKRSLGFAVRARSWFREFREIALMCVVYNIKRAVKQ</sequence>
<dbReference type="Proteomes" id="UP000199370">
    <property type="component" value="Unassembled WGS sequence"/>
</dbReference>
<evidence type="ECO:0000313" key="2">
    <source>
        <dbReference type="Proteomes" id="UP000199370"/>
    </source>
</evidence>
<gene>
    <name evidence="1" type="ORF">SAMN05192554_13223</name>
</gene>
<name>A0A1H0B1B7_9EURY</name>
<evidence type="ECO:0008006" key="3">
    <source>
        <dbReference type="Google" id="ProtNLM"/>
    </source>
</evidence>
<evidence type="ECO:0000313" key="1">
    <source>
        <dbReference type="EMBL" id="SDN39395.1"/>
    </source>
</evidence>
<accession>A0A1H0B1B7</accession>